<evidence type="ECO:0000256" key="2">
    <source>
        <dbReference type="SAM" id="Phobius"/>
    </source>
</evidence>
<feature type="signal peptide" evidence="3">
    <location>
        <begin position="1"/>
        <end position="45"/>
    </location>
</feature>
<evidence type="ECO:0000256" key="1">
    <source>
        <dbReference type="SAM" id="MobiDB-lite"/>
    </source>
</evidence>
<keyword evidence="6" id="KW-1185">Reference proteome</keyword>
<accession>A0A261ESZ2</accession>
<dbReference type="AlphaFoldDB" id="A0A261ESZ2"/>
<evidence type="ECO:0000256" key="3">
    <source>
        <dbReference type="SAM" id="SignalP"/>
    </source>
</evidence>
<keyword evidence="2" id="KW-0472">Membrane</keyword>
<dbReference type="Gene3D" id="3.40.33.10">
    <property type="entry name" value="CAP"/>
    <property type="match status" value="1"/>
</dbReference>
<feature type="transmembrane region" description="Helical" evidence="2">
    <location>
        <begin position="419"/>
        <end position="439"/>
    </location>
</feature>
<keyword evidence="2" id="KW-1133">Transmembrane helix</keyword>
<evidence type="ECO:0000313" key="5">
    <source>
        <dbReference type="EMBL" id="OZG49979.1"/>
    </source>
</evidence>
<dbReference type="InterPro" id="IPR035940">
    <property type="entry name" value="CAP_sf"/>
</dbReference>
<dbReference type="EMBL" id="MWWS01000004">
    <property type="protein sequence ID" value="OZG49979.1"/>
    <property type="molecule type" value="Genomic_DNA"/>
</dbReference>
<comment type="caution">
    <text evidence="5">The sequence shown here is derived from an EMBL/GenBank/DDBJ whole genome shotgun (WGS) entry which is preliminary data.</text>
</comment>
<feature type="chain" id="PRO_5013102528" evidence="3">
    <location>
        <begin position="46"/>
        <end position="444"/>
    </location>
</feature>
<dbReference type="SUPFAM" id="SSF55797">
    <property type="entry name" value="PR-1-like"/>
    <property type="match status" value="1"/>
</dbReference>
<organism evidence="5 6">
    <name type="scientific">Bombiscardovia coagulans</name>
    <dbReference type="NCBI Taxonomy" id="686666"/>
    <lineage>
        <taxon>Bacteria</taxon>
        <taxon>Bacillati</taxon>
        <taxon>Actinomycetota</taxon>
        <taxon>Actinomycetes</taxon>
        <taxon>Bifidobacteriales</taxon>
        <taxon>Bifidobacteriaceae</taxon>
        <taxon>Bombiscardovia</taxon>
    </lineage>
</organism>
<feature type="domain" description="SCP" evidence="4">
    <location>
        <begin position="143"/>
        <end position="248"/>
    </location>
</feature>
<keyword evidence="2" id="KW-0812">Transmembrane</keyword>
<feature type="region of interest" description="Disordered" evidence="1">
    <location>
        <begin position="356"/>
        <end position="410"/>
    </location>
</feature>
<evidence type="ECO:0000259" key="4">
    <source>
        <dbReference type="Pfam" id="PF00188"/>
    </source>
</evidence>
<evidence type="ECO:0000313" key="6">
    <source>
        <dbReference type="Proteomes" id="UP000216004"/>
    </source>
</evidence>
<reference evidence="5 6" key="1">
    <citation type="journal article" date="2017" name="BMC Genomics">
        <title>Comparative genomic and phylogenomic analyses of the Bifidobacteriaceae family.</title>
        <authorList>
            <person name="Lugli G.A."/>
            <person name="Milani C."/>
            <person name="Turroni F."/>
            <person name="Duranti S."/>
            <person name="Mancabelli L."/>
            <person name="Mangifesta M."/>
            <person name="Ferrario C."/>
            <person name="Modesto M."/>
            <person name="Mattarelli P."/>
            <person name="Jiri K."/>
            <person name="van Sinderen D."/>
            <person name="Ventura M."/>
        </authorList>
    </citation>
    <scope>NUCLEOTIDE SEQUENCE [LARGE SCALE GENOMIC DNA]</scope>
    <source>
        <strain evidence="5 6">DSM 22924</strain>
    </source>
</reference>
<keyword evidence="3" id="KW-0732">Signal</keyword>
<protein>
    <submittedName>
        <fullName evidence="5">Cysteine-rich secretory family protein</fullName>
    </submittedName>
</protein>
<dbReference type="InterPro" id="IPR014044">
    <property type="entry name" value="CAP_dom"/>
</dbReference>
<name>A0A261ESZ2_9BIFI</name>
<dbReference type="Pfam" id="PF00188">
    <property type="entry name" value="CAP"/>
    <property type="match status" value="1"/>
</dbReference>
<sequence length="444" mass="47080">MSFMGSKSAARHADKKNCPIRLLTVGIASIAAGATLLGFVSPALAADNSTDQNTVNEQIAAASKALEKAKATLTDKKNAADQATAYKAQGTAGYFKYVGATGAYQVLTDSTVNGKLAPSIKLGDPKDATSIDNMVATMEQLQKANQLRVNEGKPELKVSDTLMAIAQADVDWASTNIDHPQQFTVGENLSWGNIDPFISWYDEEKAAHDFNVAHPSDPQKIDGHYLNIVSDKYDITGFAKSQYPNPYNNMTYGQTFYMSSAIKSVAPASYEEKDKSQLVSASYTHPAANIATPASVFTAAADTSNIYAGSRTMTVADYTANLKTYQNWIADPQKDVSSAQAAVDNAQAAYDALIAKQQPKPGNTPTAPKPPTPDRINRAHGTAPGSKPVSDPVQGRALPKTRTSADPAKTRLAQTGSNILGVVAVAIGLCLTAVSAFVLKRKAV</sequence>
<gene>
    <name evidence="5" type="ORF">BOCO_0496</name>
</gene>
<proteinExistence type="predicted"/>
<dbReference type="Proteomes" id="UP000216004">
    <property type="component" value="Unassembled WGS sequence"/>
</dbReference>